<organism evidence="1 2">
    <name type="scientific">Herminiimonas glaciei</name>
    <dbReference type="NCBI Taxonomy" id="523788"/>
    <lineage>
        <taxon>Bacteria</taxon>
        <taxon>Pseudomonadati</taxon>
        <taxon>Pseudomonadota</taxon>
        <taxon>Betaproteobacteria</taxon>
        <taxon>Burkholderiales</taxon>
        <taxon>Oxalobacteraceae</taxon>
        <taxon>Herminiimonas</taxon>
    </lineage>
</organism>
<reference evidence="2" key="1">
    <citation type="journal article" date="2019" name="Int. J. Syst. Evol. Microbiol.">
        <title>The Global Catalogue of Microorganisms (GCM) 10K type strain sequencing project: providing services to taxonomists for standard genome sequencing and annotation.</title>
        <authorList>
            <consortium name="The Broad Institute Genomics Platform"/>
            <consortium name="The Broad Institute Genome Sequencing Center for Infectious Disease"/>
            <person name="Wu L."/>
            <person name="Ma J."/>
        </authorList>
    </citation>
    <scope>NUCLEOTIDE SEQUENCE [LARGE SCALE GENOMIC DNA]</scope>
    <source>
        <strain evidence="2">KACC 12508</strain>
    </source>
</reference>
<proteinExistence type="predicted"/>
<evidence type="ECO:0000313" key="1">
    <source>
        <dbReference type="EMBL" id="MFC7288260.1"/>
    </source>
</evidence>
<keyword evidence="2" id="KW-1185">Reference proteome</keyword>
<dbReference type="Proteomes" id="UP001596542">
    <property type="component" value="Unassembled WGS sequence"/>
</dbReference>
<sequence length="112" mass="12674">MLTQEEFELTAWLLRHGIDGAEDFLPQLDKAKVFSHCQCGCASIDFSIDGKRPQTFGMRILADYQWTDEHGHQFGAFVFEQDNLLGGLDLWSMGEANALQLPPIHLLVPLRD</sequence>
<comment type="caution">
    <text evidence="1">The sequence shown here is derived from an EMBL/GenBank/DDBJ whole genome shotgun (WGS) entry which is preliminary data.</text>
</comment>
<accession>A0ABW2IBL5</accession>
<name>A0ABW2IBL5_9BURK</name>
<dbReference type="RefSeq" id="WP_382271616.1">
    <property type="nucleotide sequence ID" value="NZ_JBHTBU010000001.1"/>
</dbReference>
<protein>
    <submittedName>
        <fullName evidence="1">Uncharacterized protein</fullName>
    </submittedName>
</protein>
<gene>
    <name evidence="1" type="ORF">ACFQPC_09460</name>
</gene>
<dbReference type="EMBL" id="JBHTBU010000001">
    <property type="protein sequence ID" value="MFC7288260.1"/>
    <property type="molecule type" value="Genomic_DNA"/>
</dbReference>
<evidence type="ECO:0000313" key="2">
    <source>
        <dbReference type="Proteomes" id="UP001596542"/>
    </source>
</evidence>